<name>A0A078B6Z9_STYLE</name>
<evidence type="ECO:0000313" key="3">
    <source>
        <dbReference type="Proteomes" id="UP000039865"/>
    </source>
</evidence>
<dbReference type="SUPFAM" id="SSF51206">
    <property type="entry name" value="cAMP-binding domain-like"/>
    <property type="match status" value="1"/>
</dbReference>
<dbReference type="CDD" id="cd00038">
    <property type="entry name" value="CAP_ED"/>
    <property type="match status" value="1"/>
</dbReference>
<dbReference type="Gene3D" id="2.60.120.10">
    <property type="entry name" value="Jelly Rolls"/>
    <property type="match status" value="1"/>
</dbReference>
<dbReference type="AlphaFoldDB" id="A0A078B6Z9"/>
<evidence type="ECO:0000313" key="2">
    <source>
        <dbReference type="EMBL" id="CDW90164.1"/>
    </source>
</evidence>
<feature type="domain" description="Cyclic nucleotide-binding" evidence="1">
    <location>
        <begin position="1"/>
        <end position="42"/>
    </location>
</feature>
<dbReference type="Pfam" id="PF00027">
    <property type="entry name" value="cNMP_binding"/>
    <property type="match status" value="1"/>
</dbReference>
<dbReference type="PROSITE" id="PS50042">
    <property type="entry name" value="CNMP_BINDING_3"/>
    <property type="match status" value="2"/>
</dbReference>
<dbReference type="InterPro" id="IPR000595">
    <property type="entry name" value="cNMP-bd_dom"/>
</dbReference>
<keyword evidence="3" id="KW-1185">Reference proteome</keyword>
<protein>
    <recommendedName>
        <fullName evidence="1">Cyclic nucleotide-binding domain-containing protein</fullName>
    </recommendedName>
</protein>
<dbReference type="InParanoid" id="A0A078B6Z9"/>
<dbReference type="Proteomes" id="UP000039865">
    <property type="component" value="Unassembled WGS sequence"/>
</dbReference>
<accession>A0A078B6Z9</accession>
<dbReference type="InterPro" id="IPR014710">
    <property type="entry name" value="RmlC-like_jellyroll"/>
</dbReference>
<sequence>MYQIVYNEVTEEEYKVAVTELNQLQYFGDIELIYKMPRIQTVLGFSVIERSIEFLYNAPYFDNEDMDVYEVIILAMKSRIVNFQSKAVVIQADQKSKHIHFILSGRFQVIQKLSNGTFIQIDLLEKGDYFGHINILNYDSEVPESNNSIYVYSMLPSECLQIHENDILSLPKRVQTRLKEYSPPYPEEKDLLQEYKDCLKQNIKQKEIVQDFLIRQNKPTTSTFSNEFIGVLKNNIKNAHQKIEVIKELAKSPNSYRFCDAISNDSPSKNTMFQIKPNQCRGSSQSQSMRTKIKDFNMNSSKRESFSLGSRIQSTFDQNATQQNPISTFSVRFQNQVDQVQIEDRKMTLSQEAIERIAKGQTYTAKEVQKRDTSRSKIMMKNYIDEQKTIYQNIQSASQQFNCLKKDKLFQQHASQFLPVLNSKIDKHERSQKLLETITKKETKISMKRRDTQLMIRRSSLDINNYNL</sequence>
<dbReference type="EMBL" id="CCKQ01018215">
    <property type="protein sequence ID" value="CDW90164.1"/>
    <property type="molecule type" value="Genomic_DNA"/>
</dbReference>
<proteinExistence type="predicted"/>
<dbReference type="SMART" id="SM00100">
    <property type="entry name" value="cNMP"/>
    <property type="match status" value="1"/>
</dbReference>
<dbReference type="InterPro" id="IPR018490">
    <property type="entry name" value="cNMP-bd_dom_sf"/>
</dbReference>
<gene>
    <name evidence="2" type="primary">Contig16369.g17433</name>
    <name evidence="2" type="ORF">STYLEM_19305</name>
</gene>
<reference evidence="2 3" key="1">
    <citation type="submission" date="2014-06" db="EMBL/GenBank/DDBJ databases">
        <authorList>
            <person name="Swart Estienne"/>
        </authorList>
    </citation>
    <scope>NUCLEOTIDE SEQUENCE [LARGE SCALE GENOMIC DNA]</scope>
    <source>
        <strain evidence="2 3">130c</strain>
    </source>
</reference>
<organism evidence="2 3">
    <name type="scientific">Stylonychia lemnae</name>
    <name type="common">Ciliate</name>
    <dbReference type="NCBI Taxonomy" id="5949"/>
    <lineage>
        <taxon>Eukaryota</taxon>
        <taxon>Sar</taxon>
        <taxon>Alveolata</taxon>
        <taxon>Ciliophora</taxon>
        <taxon>Intramacronucleata</taxon>
        <taxon>Spirotrichea</taxon>
        <taxon>Stichotrichia</taxon>
        <taxon>Sporadotrichida</taxon>
        <taxon>Oxytrichidae</taxon>
        <taxon>Stylonychinae</taxon>
        <taxon>Stylonychia</taxon>
    </lineage>
</organism>
<evidence type="ECO:0000259" key="1">
    <source>
        <dbReference type="PROSITE" id="PS50042"/>
    </source>
</evidence>
<feature type="domain" description="Cyclic nucleotide-binding" evidence="1">
    <location>
        <begin position="60"/>
        <end position="145"/>
    </location>
</feature>